<dbReference type="OrthoDB" id="10543445at2759"/>
<name>A0A8S4REL3_9NEOP</name>
<keyword evidence="2" id="KW-1185">Reference proteome</keyword>
<sequence length="98" mass="11032">MKAFKVGLRAGKKEVLLFLLDLTSRNLLTADQHREAAVVEDTQAPPATVLIQRLQDQMPTQLCSMESSLQKEHVFLACWVTSIFPPFYGGIDVCHIFQ</sequence>
<dbReference type="Proteomes" id="UP000838756">
    <property type="component" value="Unassembled WGS sequence"/>
</dbReference>
<accession>A0A8S4REL3</accession>
<comment type="caution">
    <text evidence="1">The sequence shown here is derived from an EMBL/GenBank/DDBJ whole genome shotgun (WGS) entry which is preliminary data.</text>
</comment>
<evidence type="ECO:0000313" key="2">
    <source>
        <dbReference type="Proteomes" id="UP000838756"/>
    </source>
</evidence>
<dbReference type="EMBL" id="CAKXAJ010025123">
    <property type="protein sequence ID" value="CAH2235353.1"/>
    <property type="molecule type" value="Genomic_DNA"/>
</dbReference>
<organism evidence="1 2">
    <name type="scientific">Pararge aegeria aegeria</name>
    <dbReference type="NCBI Taxonomy" id="348720"/>
    <lineage>
        <taxon>Eukaryota</taxon>
        <taxon>Metazoa</taxon>
        <taxon>Ecdysozoa</taxon>
        <taxon>Arthropoda</taxon>
        <taxon>Hexapoda</taxon>
        <taxon>Insecta</taxon>
        <taxon>Pterygota</taxon>
        <taxon>Neoptera</taxon>
        <taxon>Endopterygota</taxon>
        <taxon>Lepidoptera</taxon>
        <taxon>Glossata</taxon>
        <taxon>Ditrysia</taxon>
        <taxon>Papilionoidea</taxon>
        <taxon>Nymphalidae</taxon>
        <taxon>Satyrinae</taxon>
        <taxon>Satyrini</taxon>
        <taxon>Parargina</taxon>
        <taxon>Pararge</taxon>
    </lineage>
</organism>
<proteinExistence type="predicted"/>
<protein>
    <submittedName>
        <fullName evidence="1">Jg5922 protein</fullName>
    </submittedName>
</protein>
<gene>
    <name evidence="1" type="primary">jg5922</name>
    <name evidence="1" type="ORF">PAEG_LOCUS13016</name>
</gene>
<reference evidence="1" key="1">
    <citation type="submission" date="2022-03" db="EMBL/GenBank/DDBJ databases">
        <authorList>
            <person name="Lindestad O."/>
        </authorList>
    </citation>
    <scope>NUCLEOTIDE SEQUENCE</scope>
</reference>
<dbReference type="AlphaFoldDB" id="A0A8S4REL3"/>
<evidence type="ECO:0000313" key="1">
    <source>
        <dbReference type="EMBL" id="CAH2235353.1"/>
    </source>
</evidence>